<reference evidence="3 4" key="1">
    <citation type="submission" date="2014-07" db="EMBL/GenBank/DDBJ databases">
        <title>Comparative analysis of Nitrosococcus oceani genome inventories of strains from Pacific and Atlantic gyres.</title>
        <authorList>
            <person name="Lim C.K."/>
            <person name="Wang L."/>
            <person name="Sayavedra-Soto L.A."/>
            <person name="Klotz M.G."/>
        </authorList>
    </citation>
    <scope>NUCLEOTIDE SEQUENCE [LARGE SCALE GENOMIC DNA]</scope>
    <source>
        <strain evidence="3 4">C-27</strain>
    </source>
</reference>
<evidence type="ECO:0000259" key="2">
    <source>
        <dbReference type="Pfam" id="PF07282"/>
    </source>
</evidence>
<evidence type="ECO:0000256" key="1">
    <source>
        <dbReference type="ARBA" id="ARBA00023125"/>
    </source>
</evidence>
<protein>
    <submittedName>
        <fullName evidence="3">Transposase</fullName>
    </submittedName>
</protein>
<dbReference type="HOGENOM" id="CLU_032903_3_4_6"/>
<gene>
    <name evidence="3" type="ORF">IB75_11785</name>
</gene>
<dbReference type="NCBIfam" id="TIGR01766">
    <property type="entry name" value="IS200/IS605 family accessory protein TnpB-like domain"/>
    <property type="match status" value="1"/>
</dbReference>
<dbReference type="Proteomes" id="UP000028839">
    <property type="component" value="Unassembled WGS sequence"/>
</dbReference>
<dbReference type="InterPro" id="IPR051399">
    <property type="entry name" value="RNA-guided_DNA_endo/Transpos"/>
</dbReference>
<organism evidence="3 4">
    <name type="scientific">Nitrosococcus oceani C-27</name>
    <dbReference type="NCBI Taxonomy" id="314279"/>
    <lineage>
        <taxon>Bacteria</taxon>
        <taxon>Pseudomonadati</taxon>
        <taxon>Pseudomonadota</taxon>
        <taxon>Gammaproteobacteria</taxon>
        <taxon>Chromatiales</taxon>
        <taxon>Chromatiaceae</taxon>
        <taxon>Nitrosococcus</taxon>
    </lineage>
</organism>
<dbReference type="OrthoDB" id="5291294at2"/>
<feature type="domain" description="Cas12f1-like TNB" evidence="2">
    <location>
        <begin position="284"/>
        <end position="347"/>
    </location>
</feature>
<sequence length="371" mass="41033">MKRTVSIKLVPTPEQAQALLELQSELAKACNLIVPFARDNRCWNRVALHHLAYYPVREATRLGSQMVCNAVKAVADAYKVLKLGRHDEIPVIRFRETGSVHFDARTYRLKGDAVSLYTLTGRAIVKMSPGEFQAQYLAAGKPKEGKLVRRGKQWFFNLVLDWPDTAPAKGSGILGIDLGENNLASTSSGKILGGGPLRHVRDRHLALRRRLQSNGRQSARQLLKKVSGKERRHMRQVNHEASKAMVGEALKQGASTIVLETLTHIRKRIKGGKRLRARLHRWAWRELQDFIAYKAEAAGIRVIYVNPAYSSKSCSACGCLGSRIQHKFSCSSCGHLAHSDRNAAVNLAKLAKSIGIARLGVAPAHVAVPTH</sequence>
<comment type="caution">
    <text evidence="3">The sequence shown here is derived from an EMBL/GenBank/DDBJ whole genome shotgun (WGS) entry which is preliminary data.</text>
</comment>
<dbReference type="Pfam" id="PF07282">
    <property type="entry name" value="Cas12f1-like_TNB"/>
    <property type="match status" value="1"/>
</dbReference>
<dbReference type="EMBL" id="JPGN01000070">
    <property type="protein sequence ID" value="KFI18972.1"/>
    <property type="molecule type" value="Genomic_DNA"/>
</dbReference>
<accession>A0A0E2ZKY0</accession>
<proteinExistence type="predicted"/>
<evidence type="ECO:0000313" key="4">
    <source>
        <dbReference type="Proteomes" id="UP000028839"/>
    </source>
</evidence>
<dbReference type="NCBIfam" id="NF040570">
    <property type="entry name" value="guided_TnpB"/>
    <property type="match status" value="1"/>
</dbReference>
<dbReference type="AlphaFoldDB" id="A0A0E2ZKY0"/>
<evidence type="ECO:0000313" key="3">
    <source>
        <dbReference type="EMBL" id="KFI18972.1"/>
    </source>
</evidence>
<dbReference type="PANTHER" id="PTHR30405:SF11">
    <property type="entry name" value="RNA-GUIDED DNA ENDONUCLEASE RV2885C-RELATED"/>
    <property type="match status" value="1"/>
</dbReference>
<dbReference type="GO" id="GO:0003677">
    <property type="term" value="F:DNA binding"/>
    <property type="evidence" value="ECO:0007669"/>
    <property type="project" value="UniProtKB-KW"/>
</dbReference>
<name>A0A0E2ZKY0_9GAMM</name>
<dbReference type="InterPro" id="IPR010095">
    <property type="entry name" value="Cas12f1-like_TNB"/>
</dbReference>
<keyword evidence="1" id="KW-0238">DNA-binding</keyword>
<dbReference type="PANTHER" id="PTHR30405">
    <property type="entry name" value="TRANSPOSASE"/>
    <property type="match status" value="1"/>
</dbReference>